<feature type="domain" description="Homeobox" evidence="7">
    <location>
        <begin position="152"/>
        <end position="215"/>
    </location>
</feature>
<reference evidence="9" key="1">
    <citation type="submission" date="2021-03" db="EMBL/GenBank/DDBJ databases">
        <title>Comparative genomics and phylogenomic investigation of the class Geoglossomycetes provide insights into ecological specialization and systematics.</title>
        <authorList>
            <person name="Melie T."/>
            <person name="Pirro S."/>
            <person name="Miller A.N."/>
            <person name="Quandt A."/>
        </authorList>
    </citation>
    <scope>NUCLEOTIDE SEQUENCE</scope>
    <source>
        <strain evidence="9">CAQ_001_2017</strain>
    </source>
</reference>
<keyword evidence="10" id="KW-1185">Reference proteome</keyword>
<evidence type="ECO:0000259" key="8">
    <source>
        <dbReference type="PROSITE" id="PS50157"/>
    </source>
</evidence>
<dbReference type="PROSITE" id="PS00028">
    <property type="entry name" value="ZINC_FINGER_C2H2_1"/>
    <property type="match status" value="1"/>
</dbReference>
<sequence length="554" mass="62182">MNDSQFTGELPSNIGTRGGLLPTWTHVCGTRQPDSGQLGTEPPAIDQTVDWESFVNLDQDELSFIPSGSNPSPLDIDAWTFRYYELSRQEATFYADRVNEQNLELEGLGNNSNAGSLTSLSSLPRKRKFGDLQEGDSGGPNGSRHSGGGTSQGRGKGQKRISKKAKATLMAWLEKNRQDPYPDKKGIEDLSVSVGLDVAKVRNWLNNARRRHLPKFSPAVSTAEIDGRQLCNGDIILDENLYEAQIPQGPLFCEEMAPHRNTTTRKTRQLSPPMERYLASPPEHEAAPLAAVEAAAENAEFNFEYVDCVIQEEAWIERAEGVQTSADYDGISTSGSGRSVISTSNISYSSLSSQYPRKGRRRTSRTLPNLDTSSKFQCTFCSKGFQTKHDWKRHEESRHVPQEEWVCMLDSTQIALCKIVDGKSVWVCMFCGSADTSDEHLESAHNIHTCLSKDIPERTFTRKDHLVQHIRHTHRAVGETPYVQNWSRPIRYDHGWICGFCGARMCTWSARVSHVSRHFAKQLRMDSWVHNTDPALPERKSEIHQTMSLSRVNV</sequence>
<dbReference type="GO" id="GO:0005634">
    <property type="term" value="C:nucleus"/>
    <property type="evidence" value="ECO:0007669"/>
    <property type="project" value="UniProtKB-SubCell"/>
</dbReference>
<dbReference type="InterPro" id="IPR001356">
    <property type="entry name" value="HD"/>
</dbReference>
<comment type="subcellular location">
    <subcellularLocation>
        <location evidence="5">Nucleus</location>
    </subcellularLocation>
</comment>
<protein>
    <submittedName>
        <fullName evidence="9">Uncharacterized protein</fullName>
    </submittedName>
</protein>
<dbReference type="PROSITE" id="PS50071">
    <property type="entry name" value="HOMEOBOX_2"/>
    <property type="match status" value="1"/>
</dbReference>
<dbReference type="Proteomes" id="UP000750711">
    <property type="component" value="Unassembled WGS sequence"/>
</dbReference>
<keyword evidence="2 5" id="KW-0371">Homeobox</keyword>
<dbReference type="CDD" id="cd00086">
    <property type="entry name" value="homeodomain"/>
    <property type="match status" value="1"/>
</dbReference>
<gene>
    <name evidence="9" type="ORF">GP486_004446</name>
</gene>
<keyword evidence="4" id="KW-0862">Zinc</keyword>
<dbReference type="SMART" id="SM00389">
    <property type="entry name" value="HOX"/>
    <property type="match status" value="1"/>
</dbReference>
<evidence type="ECO:0000256" key="2">
    <source>
        <dbReference type="ARBA" id="ARBA00023155"/>
    </source>
</evidence>
<keyword evidence="1 5" id="KW-0238">DNA-binding</keyword>
<keyword evidence="3 5" id="KW-0539">Nucleus</keyword>
<dbReference type="GO" id="GO:0008270">
    <property type="term" value="F:zinc ion binding"/>
    <property type="evidence" value="ECO:0007669"/>
    <property type="project" value="UniProtKB-KW"/>
</dbReference>
<proteinExistence type="predicted"/>
<feature type="DNA-binding region" description="Homeobox" evidence="5">
    <location>
        <begin position="154"/>
        <end position="216"/>
    </location>
</feature>
<organism evidence="9 10">
    <name type="scientific">Trichoglossum hirsutum</name>
    <dbReference type="NCBI Taxonomy" id="265104"/>
    <lineage>
        <taxon>Eukaryota</taxon>
        <taxon>Fungi</taxon>
        <taxon>Dikarya</taxon>
        <taxon>Ascomycota</taxon>
        <taxon>Pezizomycotina</taxon>
        <taxon>Geoglossomycetes</taxon>
        <taxon>Geoglossales</taxon>
        <taxon>Geoglossaceae</taxon>
        <taxon>Trichoglossum</taxon>
    </lineage>
</organism>
<dbReference type="InterPro" id="IPR008422">
    <property type="entry name" value="KN_HD"/>
</dbReference>
<evidence type="ECO:0000256" key="6">
    <source>
        <dbReference type="SAM" id="MobiDB-lite"/>
    </source>
</evidence>
<name>A0A9P8LBD1_9PEZI</name>
<dbReference type="AlphaFoldDB" id="A0A9P8LBD1"/>
<keyword evidence="4" id="KW-0479">Metal-binding</keyword>
<feature type="region of interest" description="Disordered" evidence="6">
    <location>
        <begin position="106"/>
        <end position="161"/>
    </location>
</feature>
<evidence type="ECO:0000256" key="5">
    <source>
        <dbReference type="PROSITE-ProRule" id="PRU00108"/>
    </source>
</evidence>
<evidence type="ECO:0000256" key="4">
    <source>
        <dbReference type="PROSITE-ProRule" id="PRU00042"/>
    </source>
</evidence>
<evidence type="ECO:0000313" key="9">
    <source>
        <dbReference type="EMBL" id="KAH0558925.1"/>
    </source>
</evidence>
<accession>A0A9P8LBD1</accession>
<keyword evidence="4" id="KW-0863">Zinc-finger</keyword>
<dbReference type="SUPFAM" id="SSF46689">
    <property type="entry name" value="Homeodomain-like"/>
    <property type="match status" value="1"/>
</dbReference>
<dbReference type="Gene3D" id="1.10.10.60">
    <property type="entry name" value="Homeodomain-like"/>
    <property type="match status" value="1"/>
</dbReference>
<dbReference type="Pfam" id="PF05920">
    <property type="entry name" value="Homeobox_KN"/>
    <property type="match status" value="1"/>
</dbReference>
<feature type="compositionally biased region" description="Gly residues" evidence="6">
    <location>
        <begin position="136"/>
        <end position="155"/>
    </location>
</feature>
<evidence type="ECO:0000256" key="1">
    <source>
        <dbReference type="ARBA" id="ARBA00023125"/>
    </source>
</evidence>
<evidence type="ECO:0000256" key="3">
    <source>
        <dbReference type="ARBA" id="ARBA00023242"/>
    </source>
</evidence>
<dbReference type="SMART" id="SM00355">
    <property type="entry name" value="ZnF_C2H2"/>
    <property type="match status" value="3"/>
</dbReference>
<dbReference type="GO" id="GO:0003677">
    <property type="term" value="F:DNA binding"/>
    <property type="evidence" value="ECO:0007669"/>
    <property type="project" value="UniProtKB-UniRule"/>
</dbReference>
<dbReference type="InterPro" id="IPR013087">
    <property type="entry name" value="Znf_C2H2_type"/>
</dbReference>
<dbReference type="GO" id="GO:0006355">
    <property type="term" value="P:regulation of DNA-templated transcription"/>
    <property type="evidence" value="ECO:0007669"/>
    <property type="project" value="InterPro"/>
</dbReference>
<comment type="caution">
    <text evidence="9">The sequence shown here is derived from an EMBL/GenBank/DDBJ whole genome shotgun (WGS) entry which is preliminary data.</text>
</comment>
<feature type="domain" description="C2H2-type" evidence="8">
    <location>
        <begin position="376"/>
        <end position="404"/>
    </location>
</feature>
<dbReference type="EMBL" id="JAGHQM010000701">
    <property type="protein sequence ID" value="KAH0558925.1"/>
    <property type="molecule type" value="Genomic_DNA"/>
</dbReference>
<evidence type="ECO:0000313" key="10">
    <source>
        <dbReference type="Proteomes" id="UP000750711"/>
    </source>
</evidence>
<feature type="compositionally biased region" description="Low complexity" evidence="6">
    <location>
        <begin position="106"/>
        <end position="123"/>
    </location>
</feature>
<dbReference type="InterPro" id="IPR009057">
    <property type="entry name" value="Homeodomain-like_sf"/>
</dbReference>
<evidence type="ECO:0000259" key="7">
    <source>
        <dbReference type="PROSITE" id="PS50071"/>
    </source>
</evidence>
<dbReference type="PROSITE" id="PS50157">
    <property type="entry name" value="ZINC_FINGER_C2H2_2"/>
    <property type="match status" value="1"/>
</dbReference>